<accession>A0A371X0F1</accession>
<proteinExistence type="predicted"/>
<dbReference type="RefSeq" id="WP_116684198.1">
    <property type="nucleotide sequence ID" value="NZ_QURL01000006.1"/>
</dbReference>
<dbReference type="InterPro" id="IPR012318">
    <property type="entry name" value="HTH_CRP"/>
</dbReference>
<dbReference type="Gene3D" id="2.60.120.10">
    <property type="entry name" value="Jelly Rolls"/>
    <property type="match status" value="1"/>
</dbReference>
<reference evidence="5 6" key="1">
    <citation type="submission" date="2018-08" db="EMBL/GenBank/DDBJ databases">
        <title>Fulvimarina sp. 85, whole genome shotgun sequence.</title>
        <authorList>
            <person name="Tuo L."/>
        </authorList>
    </citation>
    <scope>NUCLEOTIDE SEQUENCE [LARGE SCALE GENOMIC DNA]</scope>
    <source>
        <strain evidence="5 6">85</strain>
    </source>
</reference>
<dbReference type="CDD" id="cd00038">
    <property type="entry name" value="CAP_ED"/>
    <property type="match status" value="1"/>
</dbReference>
<dbReference type="InterPro" id="IPR036390">
    <property type="entry name" value="WH_DNA-bd_sf"/>
</dbReference>
<evidence type="ECO:0000313" key="6">
    <source>
        <dbReference type="Proteomes" id="UP000264310"/>
    </source>
</evidence>
<gene>
    <name evidence="5" type="ORF">DYI37_15720</name>
</gene>
<dbReference type="SUPFAM" id="SSF46785">
    <property type="entry name" value="Winged helix' DNA-binding domain"/>
    <property type="match status" value="1"/>
</dbReference>
<dbReference type="PANTHER" id="PTHR24567:SF68">
    <property type="entry name" value="DNA-BINDING TRANSCRIPTIONAL DUAL REGULATOR CRP"/>
    <property type="match status" value="1"/>
</dbReference>
<protein>
    <submittedName>
        <fullName evidence="5">Crp/Fnr family transcriptional regulator</fullName>
    </submittedName>
</protein>
<dbReference type="SMART" id="SM00419">
    <property type="entry name" value="HTH_CRP"/>
    <property type="match status" value="1"/>
</dbReference>
<dbReference type="GO" id="GO:0003677">
    <property type="term" value="F:DNA binding"/>
    <property type="evidence" value="ECO:0007669"/>
    <property type="project" value="UniProtKB-KW"/>
</dbReference>
<keyword evidence="6" id="KW-1185">Reference proteome</keyword>
<dbReference type="PRINTS" id="PR00034">
    <property type="entry name" value="HTHCRP"/>
</dbReference>
<dbReference type="AlphaFoldDB" id="A0A371X0F1"/>
<dbReference type="EMBL" id="QURL01000006">
    <property type="protein sequence ID" value="RFC62717.1"/>
    <property type="molecule type" value="Genomic_DNA"/>
</dbReference>
<dbReference type="InterPro" id="IPR000595">
    <property type="entry name" value="cNMP-bd_dom"/>
</dbReference>
<sequence>MNPLDRTLVQRLDLVATLTDEDRDALRALSLTHKTVAAGTDIVVENQEVHHSCLLVDGFVHRYRDTREGKRQIIAFHVPGDIVDLHSLKFEKLDHNVAATIRCDLAFIRHEELWDLCMSRPNIAAALWRETLIDGSIFRRWIVALGRMSGIQRTAHLLCELTMRLHAMNTAQTQHFHLPLTQNELADALGLTVVTVNRTLQTLKQRGLVERNRTMLTIRNWPALAQIAGFEATYLHLRNPPAMDFSEDRQANASA</sequence>
<dbReference type="OrthoDB" id="7584044at2"/>
<dbReference type="InterPro" id="IPR014710">
    <property type="entry name" value="RmlC-like_jellyroll"/>
</dbReference>
<keyword evidence="3" id="KW-0804">Transcription</keyword>
<dbReference type="Pfam" id="PF00027">
    <property type="entry name" value="cNMP_binding"/>
    <property type="match status" value="1"/>
</dbReference>
<evidence type="ECO:0000256" key="3">
    <source>
        <dbReference type="ARBA" id="ARBA00023163"/>
    </source>
</evidence>
<dbReference type="GO" id="GO:0003700">
    <property type="term" value="F:DNA-binding transcription factor activity"/>
    <property type="evidence" value="ECO:0007669"/>
    <property type="project" value="TreeGrafter"/>
</dbReference>
<dbReference type="InterPro" id="IPR018490">
    <property type="entry name" value="cNMP-bd_dom_sf"/>
</dbReference>
<dbReference type="Pfam" id="PF13545">
    <property type="entry name" value="HTH_Crp_2"/>
    <property type="match status" value="1"/>
</dbReference>
<dbReference type="PANTHER" id="PTHR24567">
    <property type="entry name" value="CRP FAMILY TRANSCRIPTIONAL REGULATORY PROTEIN"/>
    <property type="match status" value="1"/>
</dbReference>
<organism evidence="5 6">
    <name type="scientific">Fulvimarina endophytica</name>
    <dbReference type="NCBI Taxonomy" id="2293836"/>
    <lineage>
        <taxon>Bacteria</taxon>
        <taxon>Pseudomonadati</taxon>
        <taxon>Pseudomonadota</taxon>
        <taxon>Alphaproteobacteria</taxon>
        <taxon>Hyphomicrobiales</taxon>
        <taxon>Aurantimonadaceae</taxon>
        <taxon>Fulvimarina</taxon>
    </lineage>
</organism>
<comment type="caution">
    <text evidence="5">The sequence shown here is derived from an EMBL/GenBank/DDBJ whole genome shotgun (WGS) entry which is preliminary data.</text>
</comment>
<dbReference type="InterPro" id="IPR036388">
    <property type="entry name" value="WH-like_DNA-bd_sf"/>
</dbReference>
<evidence type="ECO:0000259" key="4">
    <source>
        <dbReference type="PROSITE" id="PS51063"/>
    </source>
</evidence>
<evidence type="ECO:0000313" key="5">
    <source>
        <dbReference type="EMBL" id="RFC62717.1"/>
    </source>
</evidence>
<dbReference type="SUPFAM" id="SSF51206">
    <property type="entry name" value="cAMP-binding domain-like"/>
    <property type="match status" value="1"/>
</dbReference>
<dbReference type="GO" id="GO:0005829">
    <property type="term" value="C:cytosol"/>
    <property type="evidence" value="ECO:0007669"/>
    <property type="project" value="TreeGrafter"/>
</dbReference>
<dbReference type="Proteomes" id="UP000264310">
    <property type="component" value="Unassembled WGS sequence"/>
</dbReference>
<evidence type="ECO:0000256" key="2">
    <source>
        <dbReference type="ARBA" id="ARBA00023125"/>
    </source>
</evidence>
<keyword evidence="2" id="KW-0238">DNA-binding</keyword>
<dbReference type="PROSITE" id="PS51063">
    <property type="entry name" value="HTH_CRP_2"/>
    <property type="match status" value="1"/>
</dbReference>
<dbReference type="InterPro" id="IPR050397">
    <property type="entry name" value="Env_Response_Regulators"/>
</dbReference>
<evidence type="ECO:0000256" key="1">
    <source>
        <dbReference type="ARBA" id="ARBA00023015"/>
    </source>
</evidence>
<keyword evidence="1" id="KW-0805">Transcription regulation</keyword>
<dbReference type="Gene3D" id="1.10.10.10">
    <property type="entry name" value="Winged helix-like DNA-binding domain superfamily/Winged helix DNA-binding domain"/>
    <property type="match status" value="1"/>
</dbReference>
<feature type="domain" description="HTH crp-type" evidence="4">
    <location>
        <begin position="148"/>
        <end position="222"/>
    </location>
</feature>
<name>A0A371X0F1_9HYPH</name>